<feature type="compositionally biased region" description="Basic and acidic residues" evidence="1">
    <location>
        <begin position="1715"/>
        <end position="1737"/>
    </location>
</feature>
<dbReference type="InterPro" id="IPR001283">
    <property type="entry name" value="CRISP-related"/>
</dbReference>
<accession>A0ABN8SEP4</accession>
<dbReference type="PROSITE" id="PS50092">
    <property type="entry name" value="TSP1"/>
    <property type="match status" value="1"/>
</dbReference>
<feature type="region of interest" description="Disordered" evidence="1">
    <location>
        <begin position="1676"/>
        <end position="1812"/>
    </location>
</feature>
<dbReference type="InterPro" id="IPR035940">
    <property type="entry name" value="CAP_sf"/>
</dbReference>
<dbReference type="SUPFAM" id="SSF55797">
    <property type="entry name" value="PR-1-like"/>
    <property type="match status" value="2"/>
</dbReference>
<feature type="region of interest" description="Disordered" evidence="1">
    <location>
        <begin position="23"/>
        <end position="92"/>
    </location>
</feature>
<protein>
    <recommendedName>
        <fullName evidence="2">SCP domain-containing protein</fullName>
    </recommendedName>
</protein>
<dbReference type="Gene3D" id="2.20.100.10">
    <property type="entry name" value="Thrombospondin type-1 (TSP1) repeat"/>
    <property type="match status" value="1"/>
</dbReference>
<evidence type="ECO:0000313" key="4">
    <source>
        <dbReference type="Proteomes" id="UP001159427"/>
    </source>
</evidence>
<feature type="non-terminal residue" evidence="3">
    <location>
        <position position="1"/>
    </location>
</feature>
<feature type="region of interest" description="Disordered" evidence="1">
    <location>
        <begin position="1321"/>
        <end position="1347"/>
    </location>
</feature>
<dbReference type="CDD" id="cd05382">
    <property type="entry name" value="CAP_GAPR1-like"/>
    <property type="match status" value="2"/>
</dbReference>
<feature type="compositionally biased region" description="Polar residues" evidence="1">
    <location>
        <begin position="1127"/>
        <end position="1152"/>
    </location>
</feature>
<feature type="compositionally biased region" description="Basic and acidic residues" evidence="1">
    <location>
        <begin position="1752"/>
        <end position="1783"/>
    </location>
</feature>
<feature type="compositionally biased region" description="Basic and acidic residues" evidence="1">
    <location>
        <begin position="1203"/>
        <end position="1226"/>
    </location>
</feature>
<feature type="compositionally biased region" description="Basic and acidic residues" evidence="1">
    <location>
        <begin position="1169"/>
        <end position="1190"/>
    </location>
</feature>
<comment type="caution">
    <text evidence="3">The sequence shown here is derived from an EMBL/GenBank/DDBJ whole genome shotgun (WGS) entry which is preliminary data.</text>
</comment>
<dbReference type="Gene3D" id="3.40.33.10">
    <property type="entry name" value="CAP"/>
    <property type="match status" value="2"/>
</dbReference>
<dbReference type="InterPro" id="IPR000884">
    <property type="entry name" value="TSP1_rpt"/>
</dbReference>
<evidence type="ECO:0000259" key="2">
    <source>
        <dbReference type="SMART" id="SM00198"/>
    </source>
</evidence>
<feature type="domain" description="SCP" evidence="2">
    <location>
        <begin position="531"/>
        <end position="665"/>
    </location>
</feature>
<gene>
    <name evidence="3" type="ORF">PEVE_00018311</name>
</gene>
<feature type="compositionally biased region" description="Basic and acidic residues" evidence="1">
    <location>
        <begin position="881"/>
        <end position="891"/>
    </location>
</feature>
<dbReference type="InterPro" id="IPR034113">
    <property type="entry name" value="SCP_GAPR1-like"/>
</dbReference>
<feature type="region of interest" description="Disordered" evidence="1">
    <location>
        <begin position="838"/>
        <end position="962"/>
    </location>
</feature>
<feature type="region of interest" description="Disordered" evidence="1">
    <location>
        <begin position="1250"/>
        <end position="1273"/>
    </location>
</feature>
<keyword evidence="4" id="KW-1185">Reference proteome</keyword>
<feature type="compositionally biased region" description="Polar residues" evidence="1">
    <location>
        <begin position="1071"/>
        <end position="1086"/>
    </location>
</feature>
<name>A0ABN8SEP4_9CNID</name>
<dbReference type="SUPFAM" id="SSF82895">
    <property type="entry name" value="TSP-1 type 1 repeat"/>
    <property type="match status" value="1"/>
</dbReference>
<dbReference type="Proteomes" id="UP001159427">
    <property type="component" value="Unassembled WGS sequence"/>
</dbReference>
<feature type="region of interest" description="Disordered" evidence="1">
    <location>
        <begin position="1001"/>
        <end position="1235"/>
    </location>
</feature>
<dbReference type="Pfam" id="PF00090">
    <property type="entry name" value="TSP_1"/>
    <property type="match status" value="1"/>
</dbReference>
<dbReference type="PRINTS" id="PR00837">
    <property type="entry name" value="V5TPXLIKE"/>
</dbReference>
<feature type="non-terminal residue" evidence="3">
    <location>
        <position position="1812"/>
    </location>
</feature>
<feature type="compositionally biased region" description="Acidic residues" evidence="1">
    <location>
        <begin position="921"/>
        <end position="931"/>
    </location>
</feature>
<feature type="domain" description="SCP" evidence="2">
    <location>
        <begin position="1465"/>
        <end position="1597"/>
    </location>
</feature>
<feature type="compositionally biased region" description="Basic and acidic residues" evidence="1">
    <location>
        <begin position="82"/>
        <end position="92"/>
    </location>
</feature>
<evidence type="ECO:0000256" key="1">
    <source>
        <dbReference type="SAM" id="MobiDB-lite"/>
    </source>
</evidence>
<feature type="compositionally biased region" description="Basic and acidic residues" evidence="1">
    <location>
        <begin position="1250"/>
        <end position="1260"/>
    </location>
</feature>
<feature type="compositionally biased region" description="Basic and acidic residues" evidence="1">
    <location>
        <begin position="936"/>
        <end position="948"/>
    </location>
</feature>
<organism evidence="3 4">
    <name type="scientific">Porites evermanni</name>
    <dbReference type="NCBI Taxonomy" id="104178"/>
    <lineage>
        <taxon>Eukaryota</taxon>
        <taxon>Metazoa</taxon>
        <taxon>Cnidaria</taxon>
        <taxon>Anthozoa</taxon>
        <taxon>Hexacorallia</taxon>
        <taxon>Scleractinia</taxon>
        <taxon>Fungiina</taxon>
        <taxon>Poritidae</taxon>
        <taxon>Porites</taxon>
    </lineage>
</organism>
<dbReference type="PANTHER" id="PTHR10334">
    <property type="entry name" value="CYSTEINE-RICH SECRETORY PROTEIN-RELATED"/>
    <property type="match status" value="1"/>
</dbReference>
<dbReference type="SMART" id="SM00198">
    <property type="entry name" value="SCP"/>
    <property type="match status" value="2"/>
</dbReference>
<feature type="compositionally biased region" description="Polar residues" evidence="1">
    <location>
        <begin position="1676"/>
        <end position="1695"/>
    </location>
</feature>
<dbReference type="Pfam" id="PF00188">
    <property type="entry name" value="CAP"/>
    <property type="match status" value="2"/>
</dbReference>
<dbReference type="InterPro" id="IPR036383">
    <property type="entry name" value="TSP1_rpt_sf"/>
</dbReference>
<reference evidence="3 4" key="1">
    <citation type="submission" date="2022-05" db="EMBL/GenBank/DDBJ databases">
        <authorList>
            <consortium name="Genoscope - CEA"/>
            <person name="William W."/>
        </authorList>
    </citation>
    <scope>NUCLEOTIDE SEQUENCE [LARGE SCALE GENOMIC DNA]</scope>
</reference>
<sequence>FEGAFRSVGVDKDFYRQISLIEGDQPQESNVGKVSDMYTTNPLPEYSYKESDYSEGSDSHSNNAGYDKNNPLEMLKSPFEMPKNEDDLDPQDKEIFQGYHNDQDKQGSPSDHSDLYAMIGRKVVQDMLKQRNETQQQSKGDSQQSMLKKLLGGNLNQQDVGVDRLLVSKVTSTTSPKQVTNLPTVPSQGNVFTSGRIPLKEAFTQDSQETTQTLALPKGLKLSIEGHVFQADPLTASSMIKEQTPTVREPSLNVAADLEKKLQNSEMPSDETTLNKQIPPKEVDLKKENYVTFKISGAGEPVSFKAGTSNDGSLLLKVPGNVKLVDTDMIKEISSKATLNENEKDSTKLKMAIDGEKMNRYLWDSQTNPTQEFPVKKGDTFGSYDEKPIKEMLSWQILGKTNAKLNQDEIGRGEAKDILQDDDKVMSAVRPTRGRFVFLSPTALHSLSLMSPTKYNQLSRVSFAEVGKSPPSELFSSKLNLRENVDNNKALSLKNFLRPSKFIEDSPISRGRLSEAPARYMPTSNIIHQEQLGRAGLRLHNKFRAWHKSPPLKWSSHLAAKAQKIAKEMADNSIRLEDLGTKRRGMNIAEIWHNYDIAAEKATAEWYSEVKSYNFEDPEISDSNKHFTQLIWKGSKKIGIGAANSADGNRTFVVAIYDPPGNIRNEAKSNWIYILTFHCFADLIRALSFAGVRIGRRKVEIIHKGTPLQDLVILDSRITPHDLRYLNAFVKPKLLEDSKAEGMMLQKNGIEDFRPLDVTLEDEEYPSNNELQYQNGIDHASISDKSDENGGLDLQSMPEYKSETKADFNANQEAIDWIMKDPNDFNVKSYEDSSLLEDSDNFATNKDDKSETGNDINSLLNHKNYGSKRHHASSHNGVRYYSHDADDRLSPSDETSIKTQRHRQAETTQWNDNDNDHDNDFNSDELQDDYVNDGTDNGRYKDFNRDSDDNNSQETSMTNLKQRVRNQDANLFKELEDFQNVDDGGNFDESDNILGNVDEQHNEFGNTVDNSEKEDDREDESISHDENTISNTNERTDDESGNESESKHEQKDEDESETYSKTGDDKENGRVETNGNEMANESQTDDASAAIKNRNDNGSENQSENKTDKNNASENQNHDNDSENKSQNESLNDGGSKPQSTSENKNTTVSKINNKKDDDDYENSTIRGKAGEKDDIKGQRETTEAKDVATDQKNLGLKTKSVSKSDKMQGIKDKTPGEINSHKEVNQRNNDSSLDESFARLEERITNEIKEFMSRNEPERSGSSNQVKEDKLDTNINDKQQLFNHKEEQMMINDEQNPETLHTVGFKRPALVGKIRAQRHKEEIHDNHGNSERPTTTGFRRNQPMYGPSSTFSLADALKMQNIVSYLRGTTTHPSPPTASSSFGPNRFSLKSLYYYPVHPTPQGEPEDDSATKNLMFSEWNDWSTCSVTCGKGTSLRARICLVTSCSQKDLFQTKSCQRSICADDLERESLEEHNELRAKHFSPPLLWSHDLSSKAQAIAQRLATKDFLTLDDLQEPQGESLSQIQYTDEHLAKKTIDKWYSEIKSYSYSYPKISPKTRHFVQIVWKGTKEMGLAFAKSPHGNNTFVVALYNPPLIEGNGHLQQNVLRPGMKNDLYSTIKRKRRSANGAFMGLKERLLGLVDSTMSFNHFALISYGFLLFLSLLLQANALGTNITQPNHSSGDINTGKKSSSVPVNTGGVFKQKTQSPNHPEIQGNRRIEVQRPVEEDGTEESREFEVSDESPVTDVLSEVTGRDSNKEEMFDTMRPYRDKDDREERRPEINKQKNKGLLAAAVQSEDDKQTEYPSDDSVAE</sequence>
<feature type="compositionally biased region" description="Basic and acidic residues" evidence="1">
    <location>
        <begin position="1093"/>
        <end position="1126"/>
    </location>
</feature>
<feature type="compositionally biased region" description="Basic and acidic residues" evidence="1">
    <location>
        <begin position="1321"/>
        <end position="1331"/>
    </location>
</feature>
<dbReference type="InterPro" id="IPR014044">
    <property type="entry name" value="CAP_dom"/>
</dbReference>
<feature type="compositionally biased region" description="Polar residues" evidence="1">
    <location>
        <begin position="26"/>
        <end position="42"/>
    </location>
</feature>
<feature type="compositionally biased region" description="Polar residues" evidence="1">
    <location>
        <begin position="950"/>
        <end position="961"/>
    </location>
</feature>
<evidence type="ECO:0000313" key="3">
    <source>
        <dbReference type="EMBL" id="CAH3188284.1"/>
    </source>
</evidence>
<dbReference type="SMART" id="SM00209">
    <property type="entry name" value="TSP1"/>
    <property type="match status" value="1"/>
</dbReference>
<dbReference type="EMBL" id="CALNXI010002495">
    <property type="protein sequence ID" value="CAH3188284.1"/>
    <property type="molecule type" value="Genomic_DNA"/>
</dbReference>
<proteinExistence type="predicted"/>
<feature type="compositionally biased region" description="Polar residues" evidence="1">
    <location>
        <begin position="54"/>
        <end position="64"/>
    </location>
</feature>